<evidence type="ECO:0000256" key="3">
    <source>
        <dbReference type="ARBA" id="ARBA00023163"/>
    </source>
</evidence>
<reference evidence="6" key="1">
    <citation type="journal article" date="2014" name="Int. J. Syst. Evol. Microbiol.">
        <title>Complete genome sequence of Corynebacterium casei LMG S-19264T (=DSM 44701T), isolated from a smear-ripened cheese.</title>
        <authorList>
            <consortium name="US DOE Joint Genome Institute (JGI-PGF)"/>
            <person name="Walter F."/>
            <person name="Albersmeier A."/>
            <person name="Kalinowski J."/>
            <person name="Ruckert C."/>
        </authorList>
    </citation>
    <scope>NUCLEOTIDE SEQUENCE</scope>
    <source>
        <strain evidence="6">CGMCC 1.12785</strain>
    </source>
</reference>
<evidence type="ECO:0000259" key="4">
    <source>
        <dbReference type="PROSITE" id="PS51071"/>
    </source>
</evidence>
<dbReference type="PROSITE" id="PS51071">
    <property type="entry name" value="HTH_RPIR"/>
    <property type="match status" value="1"/>
</dbReference>
<dbReference type="SUPFAM" id="SSF46689">
    <property type="entry name" value="Homeodomain-like"/>
    <property type="match status" value="1"/>
</dbReference>
<dbReference type="SUPFAM" id="SSF53697">
    <property type="entry name" value="SIS domain"/>
    <property type="match status" value="1"/>
</dbReference>
<sequence>MTAPLVQQISDALPHLSRAEQRVARHVLAHPEQVVDSTLAAVAAASEVSEPTVIRFCASMGLSGFQDFRRRMTQFLALGVPATHSAIESDDSVTTVTGKIFDHTISSLGHTRQTIDAAAIEEALGAILAASSLHFYGMGASSTIAFDAAQKAPLFNKPCNALADGHQQFIEAASAQPDELFFLISYTGRTPELLRVAEEVAANGARSVAITGSEPSPLAETANIVIRTPTLENTDLYTPTISRIAGLVVIDILATSAAMHGGPDRLDRLTEMKAKLAGLRSAGAAQAGEDAVREDG</sequence>
<feature type="domain" description="SIS" evidence="5">
    <location>
        <begin position="120"/>
        <end position="263"/>
    </location>
</feature>
<protein>
    <submittedName>
        <fullName evidence="6">RpiR family transcriptional regulator</fullName>
    </submittedName>
</protein>
<dbReference type="InterPro" id="IPR035472">
    <property type="entry name" value="RpiR-like_SIS"/>
</dbReference>
<organism evidence="6 7">
    <name type="scientific">Sediminivirga luteola</name>
    <dbReference type="NCBI Taxonomy" id="1774748"/>
    <lineage>
        <taxon>Bacteria</taxon>
        <taxon>Bacillati</taxon>
        <taxon>Actinomycetota</taxon>
        <taxon>Actinomycetes</taxon>
        <taxon>Micrococcales</taxon>
        <taxon>Brevibacteriaceae</taxon>
        <taxon>Sediminivirga</taxon>
    </lineage>
</organism>
<keyword evidence="1" id="KW-0805">Transcription regulation</keyword>
<dbReference type="GO" id="GO:1901135">
    <property type="term" value="P:carbohydrate derivative metabolic process"/>
    <property type="evidence" value="ECO:0007669"/>
    <property type="project" value="InterPro"/>
</dbReference>
<name>A0A8J2TZG6_9MICO</name>
<dbReference type="GO" id="GO:0003677">
    <property type="term" value="F:DNA binding"/>
    <property type="evidence" value="ECO:0007669"/>
    <property type="project" value="UniProtKB-KW"/>
</dbReference>
<dbReference type="EMBL" id="BMFY01000010">
    <property type="protein sequence ID" value="GGA19519.1"/>
    <property type="molecule type" value="Genomic_DNA"/>
</dbReference>
<dbReference type="InterPro" id="IPR009057">
    <property type="entry name" value="Homeodomain-like_sf"/>
</dbReference>
<dbReference type="GO" id="GO:0097367">
    <property type="term" value="F:carbohydrate derivative binding"/>
    <property type="evidence" value="ECO:0007669"/>
    <property type="project" value="InterPro"/>
</dbReference>
<dbReference type="Gene3D" id="3.40.50.10490">
    <property type="entry name" value="Glucose-6-phosphate isomerase like protein, domain 1"/>
    <property type="match status" value="1"/>
</dbReference>
<accession>A0A8J2TZG6</accession>
<proteinExistence type="predicted"/>
<evidence type="ECO:0000313" key="7">
    <source>
        <dbReference type="Proteomes" id="UP000616114"/>
    </source>
</evidence>
<dbReference type="PANTHER" id="PTHR30514:SF1">
    <property type="entry name" value="HTH-TYPE TRANSCRIPTIONAL REGULATOR HEXR-RELATED"/>
    <property type="match status" value="1"/>
</dbReference>
<evidence type="ECO:0000256" key="1">
    <source>
        <dbReference type="ARBA" id="ARBA00023015"/>
    </source>
</evidence>
<dbReference type="GO" id="GO:0003700">
    <property type="term" value="F:DNA-binding transcription factor activity"/>
    <property type="evidence" value="ECO:0007669"/>
    <property type="project" value="InterPro"/>
</dbReference>
<gene>
    <name evidence="6" type="ORF">GCM10011333_23280</name>
</gene>
<keyword evidence="7" id="KW-1185">Reference proteome</keyword>
<dbReference type="Pfam" id="PF01418">
    <property type="entry name" value="HTH_6"/>
    <property type="match status" value="1"/>
</dbReference>
<dbReference type="InterPro" id="IPR001347">
    <property type="entry name" value="SIS_dom"/>
</dbReference>
<keyword evidence="2" id="KW-0238">DNA-binding</keyword>
<evidence type="ECO:0000256" key="2">
    <source>
        <dbReference type="ARBA" id="ARBA00023125"/>
    </source>
</evidence>
<dbReference type="InterPro" id="IPR047640">
    <property type="entry name" value="RpiR-like"/>
</dbReference>
<dbReference type="InterPro" id="IPR046348">
    <property type="entry name" value="SIS_dom_sf"/>
</dbReference>
<dbReference type="Pfam" id="PF01380">
    <property type="entry name" value="SIS"/>
    <property type="match status" value="1"/>
</dbReference>
<dbReference type="InterPro" id="IPR036388">
    <property type="entry name" value="WH-like_DNA-bd_sf"/>
</dbReference>
<dbReference type="PANTHER" id="PTHR30514">
    <property type="entry name" value="GLUCOKINASE"/>
    <property type="match status" value="1"/>
</dbReference>
<comment type="caution">
    <text evidence="6">The sequence shown here is derived from an EMBL/GenBank/DDBJ whole genome shotgun (WGS) entry which is preliminary data.</text>
</comment>
<keyword evidence="3" id="KW-0804">Transcription</keyword>
<dbReference type="Proteomes" id="UP000616114">
    <property type="component" value="Unassembled WGS sequence"/>
</dbReference>
<dbReference type="AlphaFoldDB" id="A0A8J2TZG6"/>
<evidence type="ECO:0000313" key="6">
    <source>
        <dbReference type="EMBL" id="GGA19519.1"/>
    </source>
</evidence>
<dbReference type="CDD" id="cd05013">
    <property type="entry name" value="SIS_RpiR"/>
    <property type="match status" value="1"/>
</dbReference>
<dbReference type="Gene3D" id="1.10.10.10">
    <property type="entry name" value="Winged helix-like DNA-binding domain superfamily/Winged helix DNA-binding domain"/>
    <property type="match status" value="1"/>
</dbReference>
<feature type="domain" description="HTH rpiR-type" evidence="4">
    <location>
        <begin position="3"/>
        <end position="79"/>
    </location>
</feature>
<dbReference type="InterPro" id="IPR000281">
    <property type="entry name" value="HTH_RpiR"/>
</dbReference>
<dbReference type="PROSITE" id="PS51464">
    <property type="entry name" value="SIS"/>
    <property type="match status" value="1"/>
</dbReference>
<dbReference type="RefSeq" id="WP_188551070.1">
    <property type="nucleotide sequence ID" value="NZ_BMFY01000010.1"/>
</dbReference>
<reference evidence="6" key="2">
    <citation type="submission" date="2020-09" db="EMBL/GenBank/DDBJ databases">
        <authorList>
            <person name="Sun Q."/>
            <person name="Zhou Y."/>
        </authorList>
    </citation>
    <scope>NUCLEOTIDE SEQUENCE</scope>
    <source>
        <strain evidence="6">CGMCC 1.12785</strain>
    </source>
</reference>
<evidence type="ECO:0000259" key="5">
    <source>
        <dbReference type="PROSITE" id="PS51464"/>
    </source>
</evidence>